<dbReference type="GO" id="GO:0046872">
    <property type="term" value="F:metal ion binding"/>
    <property type="evidence" value="ECO:0007669"/>
    <property type="project" value="UniProtKB-KW"/>
</dbReference>
<dbReference type="FunCoup" id="A0A067R0A6">
    <property type="interactions" value="400"/>
</dbReference>
<dbReference type="EMBL" id="KK852805">
    <property type="protein sequence ID" value="KDR16132.1"/>
    <property type="molecule type" value="Genomic_DNA"/>
</dbReference>
<keyword evidence="18" id="KW-0628">Postsynaptic cell membrane</keyword>
<protein>
    <recommendedName>
        <fullName evidence="30">Diacylglycerol lipase-alpha</fullName>
        <ecNumber evidence="21">3.1.1.116</ecNumber>
    </recommendedName>
    <alternativeName>
        <fullName evidence="32">Neural stem cell-derived dendrite regulator</fullName>
    </alternativeName>
    <alternativeName>
        <fullName evidence="31">Sn1-specific diacylglycerol lipase alpha</fullName>
    </alternativeName>
</protein>
<sequence>MVPCCRIVVLCVMLGIVEFDRSVRCVSLLWEHMVGYLAILTSSLLVEFFISVVAMRGSILDTEARAPMQYLLYIRLGIMLMEIVWLVLGVTWLTYHYNDCPVEGAKEAILGIVICNWCVLLSIVITVWCTFDAAGRSWVKMKKYQRSMRESESRFQYKRSGTRHRNWRQRKVIRAYQDSWDHRCRILFCCMRNSDRNRNSFTDIARLLSDFFRDLDVVPSDVVAGLVLLRKFQKIEREAIVKQRKNDTYEYLSGVAVTSQTQFLALNDPEHFEHFQTVIHYMHFALGAYGWPMFLMTHSGTGVCQLCTRLRCCCFPCMGMNDGATVVSDNCCQCNYAALRRMVEIGEVEVIYATYHVDVGETPFFVAVDFTRHKIVISIRGTLSMKDVITDLNAEGEPLPLNPPREDWLGHKGMVQAAEYIRDKLEEEAILARAFSHNEERGTRDFELVLVGHSLGAGTASILAILLRQDYPTLQCFAYSPPGGSLSMPAVEYTKSFITSVVVGKDVVPRIGLHQLESLRADLINTIKRSKDPKWKTIVCSVICCGCASLPTSAAELKAEDSQMTEYLKAKGVAREVAVHPSDSSIALTLHQPLYPPGRIIHIVRHHPTKGEQVLNKHEPVYQAVWANNTDFDEVLISPVMIQDHMPDNVLNALNKVITTIGPAKPQRAVSSFNINSAVTSAEHLDSEHCHLLATNYTATKGTAVPGSPKAATPPHKLCLETSFTSLQSPSSDIHQNHSLNSSTCSQNVYSTLDAANGRALAKTFNNGHPNITSPFALHPVLSWEYASLLEEQLLQSFHNCSNVGSSGVNGGPYSSNSGRVTDSLKTVKVDLIHDDWFGLAPLATPESLSEVSSISSRTSSLMLNIDRTLKDMFGHHRGCMNAYVGSRLVDSGGGTSSSPLPVHAELGSSVGVSYLNSKSPKFLRTSNGISGLVNINSRVRKPLFDAASRRLTNSSSGDEDLSFESAQQHISSDDEKSTPDNCNNSNSEVFVSVKGTPFSSADSVTVSVDVHHDENPHSQVKAACSRPSQPLHCSSITFLQPASLSSVLSPADNSMVIISSSPKQVKFLSPQNSLSDESAGDASESPSCQQDAMFVVTEQAVVDDGRKVMVQNNDSTSSLEGMMVLHLGRSSNHVPSEDDYKHKPTREMLLADIRHNLAVGGSKEDRQRDKEILNKNIMYFGSSISALKPNFSSADTSPVTDDNSFCSSSTGNNNIRDFQLCVTNSENSVFKKQNGDIVSSSREEDQVLRHTKDQNTVLCSSGVETGLIASKRNLSGHETSMAHLQAMESLPLLSNIGEVHDKAVNAQKKYTYPITSLGKGESSV</sequence>
<evidence type="ECO:0000256" key="33">
    <source>
        <dbReference type="SAM" id="MobiDB-lite"/>
    </source>
</evidence>
<keyword evidence="14" id="KW-0770">Synapse</keyword>
<dbReference type="PANTHER" id="PTHR45792:SF8">
    <property type="entry name" value="DIACYLGLYCEROL LIPASE-ALPHA"/>
    <property type="match status" value="1"/>
</dbReference>
<evidence type="ECO:0000256" key="20">
    <source>
        <dbReference type="ARBA" id="ARBA00024531"/>
    </source>
</evidence>
<evidence type="ECO:0000256" key="14">
    <source>
        <dbReference type="ARBA" id="ARBA00023018"/>
    </source>
</evidence>
<comment type="catalytic activity">
    <reaction evidence="24">
        <text>1-(9Z-octadecenoyl)-2-octadecanoyl-sn-glycerol + H2O = 2-octadecanoylglycerol + (9Z)-octadecenoate + H(+)</text>
        <dbReference type="Rhea" id="RHEA:38519"/>
        <dbReference type="ChEBI" id="CHEBI:15377"/>
        <dbReference type="ChEBI" id="CHEBI:15378"/>
        <dbReference type="ChEBI" id="CHEBI:30823"/>
        <dbReference type="ChEBI" id="CHEBI:75448"/>
        <dbReference type="ChEBI" id="CHEBI:75456"/>
    </reaction>
    <physiologicalReaction direction="left-to-right" evidence="24">
        <dbReference type="Rhea" id="RHEA:38520"/>
    </physiologicalReaction>
</comment>
<evidence type="ECO:0000256" key="28">
    <source>
        <dbReference type="ARBA" id="ARBA00052463"/>
    </source>
</evidence>
<comment type="catalytic activity">
    <reaction evidence="25">
        <text>1-(9Z-octadecenoyl)-2-(9Z,12Z-octadecadienoyl)-sn-glycerol + H2O = 2-(9Z,12Z-octadecadienoyl)-glycerol + (9Z)-octadecenoate + H(+)</text>
        <dbReference type="Rhea" id="RHEA:38523"/>
        <dbReference type="ChEBI" id="CHEBI:15377"/>
        <dbReference type="ChEBI" id="CHEBI:15378"/>
        <dbReference type="ChEBI" id="CHEBI:30823"/>
        <dbReference type="ChEBI" id="CHEBI:75450"/>
        <dbReference type="ChEBI" id="CHEBI:75457"/>
    </reaction>
    <physiologicalReaction direction="left-to-right" evidence="25">
        <dbReference type="Rhea" id="RHEA:38524"/>
    </physiologicalReaction>
</comment>
<comment type="subunit">
    <text evidence="29">Interacts (via C-terminal) with CAMK2A; leading to the phosphorylation and inhibition of DAGLA enzymatic activity. Interacts (via PPXXF motif) with HOMER1 and HOMER2; this interaction is required for DAGLA membrane localization.</text>
</comment>
<dbReference type="Gene3D" id="3.40.50.1820">
    <property type="entry name" value="alpha/beta hydrolase"/>
    <property type="match status" value="1"/>
</dbReference>
<reference evidence="37 38" key="1">
    <citation type="journal article" date="2014" name="Nat. Commun.">
        <title>Molecular traces of alternative social organization in a termite genome.</title>
        <authorList>
            <person name="Terrapon N."/>
            <person name="Li C."/>
            <person name="Robertson H.M."/>
            <person name="Ji L."/>
            <person name="Meng X."/>
            <person name="Booth W."/>
            <person name="Chen Z."/>
            <person name="Childers C.P."/>
            <person name="Glastad K.M."/>
            <person name="Gokhale K."/>
            <person name="Gowin J."/>
            <person name="Gronenberg W."/>
            <person name="Hermansen R.A."/>
            <person name="Hu H."/>
            <person name="Hunt B.G."/>
            <person name="Huylmans A.K."/>
            <person name="Khalil S.M."/>
            <person name="Mitchell R.D."/>
            <person name="Munoz-Torres M.C."/>
            <person name="Mustard J.A."/>
            <person name="Pan H."/>
            <person name="Reese J.T."/>
            <person name="Scharf M.E."/>
            <person name="Sun F."/>
            <person name="Vogel H."/>
            <person name="Xiao J."/>
            <person name="Yang W."/>
            <person name="Yang Z."/>
            <person name="Yang Z."/>
            <person name="Zhou J."/>
            <person name="Zhu J."/>
            <person name="Brent C.S."/>
            <person name="Elsik C.G."/>
            <person name="Goodisman M.A."/>
            <person name="Liberles D.A."/>
            <person name="Roe R.M."/>
            <person name="Vargo E.L."/>
            <person name="Vilcinskas A."/>
            <person name="Wang J."/>
            <person name="Bornberg-Bauer E."/>
            <person name="Korb J."/>
            <person name="Zhang G."/>
            <person name="Liebig J."/>
        </authorList>
    </citation>
    <scope>NUCLEOTIDE SEQUENCE [LARGE SCALE GENOMIC DNA]</scope>
    <source>
        <tissue evidence="37">Whole organism</tissue>
    </source>
</reference>
<evidence type="ECO:0000256" key="35">
    <source>
        <dbReference type="SAM" id="SignalP"/>
    </source>
</evidence>
<keyword evidence="13 34" id="KW-1133">Transmembrane helix</keyword>
<dbReference type="eggNOG" id="KOG2088">
    <property type="taxonomic scope" value="Eukaryota"/>
</dbReference>
<evidence type="ECO:0000256" key="22">
    <source>
        <dbReference type="ARBA" id="ARBA00037872"/>
    </source>
</evidence>
<keyword evidence="9" id="KW-0967">Endosome</keyword>
<keyword evidence="8" id="KW-0479">Metal-binding</keyword>
<feature type="region of interest" description="Disordered" evidence="33">
    <location>
        <begin position="952"/>
        <end position="988"/>
    </location>
</feature>
<dbReference type="InterPro" id="IPR029058">
    <property type="entry name" value="AB_hydrolase_fold"/>
</dbReference>
<evidence type="ECO:0000256" key="27">
    <source>
        <dbReference type="ARBA" id="ARBA00052106"/>
    </source>
</evidence>
<evidence type="ECO:0000256" key="29">
    <source>
        <dbReference type="ARBA" id="ARBA00063298"/>
    </source>
</evidence>
<dbReference type="OMA" id="MYLMSHS"/>
<evidence type="ECO:0000256" key="9">
    <source>
        <dbReference type="ARBA" id="ARBA00022753"/>
    </source>
</evidence>
<dbReference type="GO" id="GO:0004465">
    <property type="term" value="F:lipoprotein lipase activity"/>
    <property type="evidence" value="ECO:0007669"/>
    <property type="project" value="TreeGrafter"/>
</dbReference>
<comment type="catalytic activity">
    <reaction evidence="26">
        <text>1-(9Z-octadecenoyl)-2-(5Z,8Z,11Z,14Z-eicosatetraenoyl)-sn-glycerol + H2O = 2-(5Z,8Z,11Z,14Z-eicosatetraenoyl)-glycerol + (9Z)-octadecenoate + H(+)</text>
        <dbReference type="Rhea" id="RHEA:38515"/>
        <dbReference type="ChEBI" id="CHEBI:15377"/>
        <dbReference type="ChEBI" id="CHEBI:15378"/>
        <dbReference type="ChEBI" id="CHEBI:30823"/>
        <dbReference type="ChEBI" id="CHEBI:52392"/>
        <dbReference type="ChEBI" id="CHEBI:75449"/>
    </reaction>
    <physiologicalReaction direction="left-to-right" evidence="26">
        <dbReference type="Rhea" id="RHEA:38516"/>
    </physiologicalReaction>
</comment>
<dbReference type="Proteomes" id="UP000027135">
    <property type="component" value="Unassembled WGS sequence"/>
</dbReference>
<gene>
    <name evidence="37" type="ORF">L798_10023</name>
</gene>
<comment type="catalytic activity">
    <reaction evidence="23">
        <text>1,2-di-(9Z-octadecenoyl)-sn-glycerol + H2O = 2-(9Z-octadecenoyl)-glycerol + (9Z)-octadecenoate + H(+)</text>
        <dbReference type="Rhea" id="RHEA:38511"/>
        <dbReference type="ChEBI" id="CHEBI:15377"/>
        <dbReference type="ChEBI" id="CHEBI:15378"/>
        <dbReference type="ChEBI" id="CHEBI:30823"/>
        <dbReference type="ChEBI" id="CHEBI:52333"/>
        <dbReference type="ChEBI" id="CHEBI:73990"/>
    </reaction>
    <physiologicalReaction direction="left-to-right" evidence="23">
        <dbReference type="Rhea" id="RHEA:38512"/>
    </physiologicalReaction>
</comment>
<keyword evidence="15" id="KW-0443">Lipid metabolism</keyword>
<evidence type="ECO:0000256" key="1">
    <source>
        <dbReference type="ARBA" id="ARBA00001913"/>
    </source>
</evidence>
<dbReference type="PANTHER" id="PTHR45792">
    <property type="entry name" value="DIACYLGLYCEROL LIPASE HOMOLOG-RELATED"/>
    <property type="match status" value="1"/>
</dbReference>
<feature type="transmembrane region" description="Helical" evidence="34">
    <location>
        <begin position="109"/>
        <end position="131"/>
    </location>
</feature>
<keyword evidence="5" id="KW-1003">Cell membrane</keyword>
<evidence type="ECO:0000256" key="19">
    <source>
        <dbReference type="ARBA" id="ARBA00023273"/>
    </source>
</evidence>
<evidence type="ECO:0000256" key="16">
    <source>
        <dbReference type="ARBA" id="ARBA00023136"/>
    </source>
</evidence>
<evidence type="ECO:0000256" key="31">
    <source>
        <dbReference type="ARBA" id="ARBA00081678"/>
    </source>
</evidence>
<keyword evidence="35" id="KW-0732">Signal</keyword>
<dbReference type="SUPFAM" id="SSF53474">
    <property type="entry name" value="alpha/beta-Hydrolases"/>
    <property type="match status" value="1"/>
</dbReference>
<feature type="signal peptide" evidence="35">
    <location>
        <begin position="1"/>
        <end position="19"/>
    </location>
</feature>
<evidence type="ECO:0000256" key="2">
    <source>
        <dbReference type="ARBA" id="ARBA00004332"/>
    </source>
</evidence>
<feature type="transmembrane region" description="Helical" evidence="34">
    <location>
        <begin position="76"/>
        <end position="97"/>
    </location>
</feature>
<dbReference type="GO" id="GO:0046340">
    <property type="term" value="P:diacylglycerol catabolic process"/>
    <property type="evidence" value="ECO:0007669"/>
    <property type="project" value="TreeGrafter"/>
</dbReference>
<evidence type="ECO:0000256" key="34">
    <source>
        <dbReference type="SAM" id="Phobius"/>
    </source>
</evidence>
<dbReference type="CDD" id="cd00519">
    <property type="entry name" value="Lipase_3"/>
    <property type="match status" value="1"/>
</dbReference>
<dbReference type="InParanoid" id="A0A067R0A6"/>
<comment type="catalytic activity">
    <reaction evidence="28">
        <text>1-(9Z-octadecenoyl)-2-O-(5Z,8Z,11Z,14Z-eicosatetraenyl)-sn-glycerol + H2O = 2-O-(5Z,8Z,11Z,14Z)-eicosatetraenylglycerol + (9Z)-octadecenoate + H(+)</text>
        <dbReference type="Rhea" id="RHEA:38527"/>
        <dbReference type="ChEBI" id="CHEBI:15377"/>
        <dbReference type="ChEBI" id="CHEBI:15378"/>
        <dbReference type="ChEBI" id="CHEBI:30823"/>
        <dbReference type="ChEBI" id="CHEBI:75913"/>
        <dbReference type="ChEBI" id="CHEBI:75914"/>
    </reaction>
    <physiologicalReaction direction="left-to-right" evidence="28">
        <dbReference type="Rhea" id="RHEA:38528"/>
    </physiologicalReaction>
</comment>
<keyword evidence="12" id="KW-0442">Lipid degradation</keyword>
<dbReference type="InterPro" id="IPR002921">
    <property type="entry name" value="Fungal_lipase-type"/>
</dbReference>
<evidence type="ECO:0000256" key="21">
    <source>
        <dbReference type="ARBA" id="ARBA00026104"/>
    </source>
</evidence>
<proteinExistence type="inferred from homology"/>
<dbReference type="EC" id="3.1.1.116" evidence="21"/>
<feature type="chain" id="PRO_5001644552" description="Diacylglycerol lipase-alpha" evidence="35">
    <location>
        <begin position="20"/>
        <end position="1325"/>
    </location>
</feature>
<keyword evidence="10" id="KW-0378">Hydrolase</keyword>
<dbReference type="FunFam" id="3.40.50.1820:FF:000015">
    <property type="entry name" value="Sn1-specific diacylglycerol lipase alpha"/>
    <property type="match status" value="1"/>
</dbReference>
<evidence type="ECO:0000259" key="36">
    <source>
        <dbReference type="Pfam" id="PF01764"/>
    </source>
</evidence>
<keyword evidence="16 34" id="KW-0472">Membrane</keyword>
<dbReference type="GO" id="GO:0047372">
    <property type="term" value="F:monoacylglycerol lipase activity"/>
    <property type="evidence" value="ECO:0007669"/>
    <property type="project" value="UniProtKB-ARBA"/>
</dbReference>
<evidence type="ECO:0000313" key="37">
    <source>
        <dbReference type="EMBL" id="KDR16132.1"/>
    </source>
</evidence>
<dbReference type="Pfam" id="PF01764">
    <property type="entry name" value="Lipase_3"/>
    <property type="match status" value="1"/>
</dbReference>
<evidence type="ECO:0000256" key="12">
    <source>
        <dbReference type="ARBA" id="ARBA00022963"/>
    </source>
</evidence>
<feature type="domain" description="Fungal lipase-type" evidence="36">
    <location>
        <begin position="376"/>
        <end position="511"/>
    </location>
</feature>
<evidence type="ECO:0000256" key="6">
    <source>
        <dbReference type="ARBA" id="ARBA00022553"/>
    </source>
</evidence>
<comment type="catalytic activity">
    <reaction evidence="20">
        <text>a 1,2-diacyl-sn-glycerol + H2O = a 2-acylglycerol + a fatty acid + H(+)</text>
        <dbReference type="Rhea" id="RHEA:33275"/>
        <dbReference type="ChEBI" id="CHEBI:15377"/>
        <dbReference type="ChEBI" id="CHEBI:15378"/>
        <dbReference type="ChEBI" id="CHEBI:17389"/>
        <dbReference type="ChEBI" id="CHEBI:17815"/>
        <dbReference type="ChEBI" id="CHEBI:28868"/>
        <dbReference type="EC" id="3.1.1.116"/>
    </reaction>
    <physiologicalReaction direction="left-to-right" evidence="20">
        <dbReference type="Rhea" id="RHEA:33276"/>
    </physiologicalReaction>
</comment>
<feature type="transmembrane region" description="Helical" evidence="34">
    <location>
        <begin position="448"/>
        <end position="467"/>
    </location>
</feature>
<evidence type="ECO:0000256" key="23">
    <source>
        <dbReference type="ARBA" id="ARBA00048382"/>
    </source>
</evidence>
<evidence type="ECO:0000256" key="7">
    <source>
        <dbReference type="ARBA" id="ARBA00022692"/>
    </source>
</evidence>
<evidence type="ECO:0000256" key="32">
    <source>
        <dbReference type="ARBA" id="ARBA00082132"/>
    </source>
</evidence>
<keyword evidence="17" id="KW-0325">Glycoprotein</keyword>
<evidence type="ECO:0000256" key="8">
    <source>
        <dbReference type="ARBA" id="ARBA00022723"/>
    </source>
</evidence>
<comment type="similarity">
    <text evidence="4">Belongs to the AB hydrolase superfamily. Lipase family.</text>
</comment>
<keyword evidence="7 34" id="KW-0812">Transmembrane</keyword>
<dbReference type="GO" id="GO:0031901">
    <property type="term" value="C:early endosome membrane"/>
    <property type="evidence" value="ECO:0007669"/>
    <property type="project" value="UniProtKB-SubCell"/>
</dbReference>
<evidence type="ECO:0000256" key="24">
    <source>
        <dbReference type="ARBA" id="ARBA00050486"/>
    </source>
</evidence>
<accession>A0A067R0A6</accession>
<evidence type="ECO:0000256" key="25">
    <source>
        <dbReference type="ARBA" id="ARBA00050709"/>
    </source>
</evidence>
<dbReference type="GO" id="GO:0032591">
    <property type="term" value="C:dendritic spine membrane"/>
    <property type="evidence" value="ECO:0007669"/>
    <property type="project" value="UniProtKB-SubCell"/>
</dbReference>
<dbReference type="GO" id="GO:0098921">
    <property type="term" value="P:retrograde trans-synaptic signaling by endocannabinoid"/>
    <property type="evidence" value="ECO:0007669"/>
    <property type="project" value="UniProtKB-ARBA"/>
</dbReference>
<evidence type="ECO:0000313" key="38">
    <source>
        <dbReference type="Proteomes" id="UP000027135"/>
    </source>
</evidence>
<feature type="region of interest" description="Disordered" evidence="33">
    <location>
        <begin position="1069"/>
        <end position="1089"/>
    </location>
</feature>
<comment type="catalytic activity">
    <reaction evidence="27">
        <text>1-octadecanoyl-2-(5Z,8Z,11Z,14Z-eicosatetraenoyl)-sn-glycerol + H2O = 2-(5Z,8Z,11Z,14Z-eicosatetraenoyl)-glycerol + octadecanoate + H(+)</text>
        <dbReference type="Rhea" id="RHEA:38507"/>
        <dbReference type="ChEBI" id="CHEBI:15377"/>
        <dbReference type="ChEBI" id="CHEBI:15378"/>
        <dbReference type="ChEBI" id="CHEBI:25629"/>
        <dbReference type="ChEBI" id="CHEBI:52392"/>
        <dbReference type="ChEBI" id="CHEBI:75728"/>
    </reaction>
    <physiologicalReaction direction="left-to-right" evidence="27">
        <dbReference type="Rhea" id="RHEA:38508"/>
    </physiologicalReaction>
</comment>
<keyword evidence="11" id="KW-0106">Calcium</keyword>
<organism evidence="37 38">
    <name type="scientific">Zootermopsis nevadensis</name>
    <name type="common">Dampwood termite</name>
    <dbReference type="NCBI Taxonomy" id="136037"/>
    <lineage>
        <taxon>Eukaryota</taxon>
        <taxon>Metazoa</taxon>
        <taxon>Ecdysozoa</taxon>
        <taxon>Arthropoda</taxon>
        <taxon>Hexapoda</taxon>
        <taxon>Insecta</taxon>
        <taxon>Pterygota</taxon>
        <taxon>Neoptera</taxon>
        <taxon>Polyneoptera</taxon>
        <taxon>Dictyoptera</taxon>
        <taxon>Blattodea</taxon>
        <taxon>Blattoidea</taxon>
        <taxon>Termitoidae</taxon>
        <taxon>Termopsidae</taxon>
        <taxon>Zootermopsis</taxon>
    </lineage>
</organism>
<keyword evidence="38" id="KW-1185">Reference proteome</keyword>
<evidence type="ECO:0000256" key="11">
    <source>
        <dbReference type="ARBA" id="ARBA00022837"/>
    </source>
</evidence>
<evidence type="ECO:0000256" key="5">
    <source>
        <dbReference type="ARBA" id="ARBA00022475"/>
    </source>
</evidence>
<feature type="transmembrane region" description="Helical" evidence="34">
    <location>
        <begin position="35"/>
        <end position="55"/>
    </location>
</feature>
<dbReference type="GO" id="GO:0019369">
    <property type="term" value="P:arachidonate metabolic process"/>
    <property type="evidence" value="ECO:0007669"/>
    <property type="project" value="TreeGrafter"/>
</dbReference>
<comment type="cofactor">
    <cofactor evidence="1">
        <name>Ca(2+)</name>
        <dbReference type="ChEBI" id="CHEBI:29108"/>
    </cofactor>
</comment>
<comment type="subcellular location">
    <subcellularLocation>
        <location evidence="2">Cell projection</location>
        <location evidence="2">Dendritic spine membrane</location>
        <topology evidence="2">Multi-pass membrane protein</topology>
    </subcellularLocation>
    <subcellularLocation>
        <location evidence="3">Early endosome membrane</location>
        <topology evidence="3">Multi-pass membrane protein</topology>
    </subcellularLocation>
    <subcellularLocation>
        <location evidence="22">Postsynaptic density membrane</location>
        <topology evidence="22">Multi-pass membrane protein</topology>
    </subcellularLocation>
</comment>
<evidence type="ECO:0000256" key="13">
    <source>
        <dbReference type="ARBA" id="ARBA00022989"/>
    </source>
</evidence>
<dbReference type="InterPro" id="IPR052214">
    <property type="entry name" value="DAG_Lipase-Related"/>
</dbReference>
<evidence type="ECO:0000256" key="4">
    <source>
        <dbReference type="ARBA" id="ARBA00010701"/>
    </source>
</evidence>
<evidence type="ECO:0000256" key="17">
    <source>
        <dbReference type="ARBA" id="ARBA00023180"/>
    </source>
</evidence>
<name>A0A067R0A6_ZOONE</name>
<evidence type="ECO:0000256" key="10">
    <source>
        <dbReference type="ARBA" id="ARBA00022801"/>
    </source>
</evidence>
<keyword evidence="19" id="KW-0966">Cell projection</keyword>
<evidence type="ECO:0000256" key="3">
    <source>
        <dbReference type="ARBA" id="ARBA00004520"/>
    </source>
</evidence>
<evidence type="ECO:0000256" key="18">
    <source>
        <dbReference type="ARBA" id="ARBA00023257"/>
    </source>
</evidence>
<dbReference type="GO" id="GO:0098839">
    <property type="term" value="C:postsynaptic density membrane"/>
    <property type="evidence" value="ECO:0007669"/>
    <property type="project" value="UniProtKB-SubCell"/>
</dbReference>
<keyword evidence="6" id="KW-0597">Phosphoprotein</keyword>
<evidence type="ECO:0000256" key="26">
    <source>
        <dbReference type="ARBA" id="ARBA00050861"/>
    </source>
</evidence>
<evidence type="ECO:0000256" key="15">
    <source>
        <dbReference type="ARBA" id="ARBA00023098"/>
    </source>
</evidence>
<evidence type="ECO:0000256" key="30">
    <source>
        <dbReference type="ARBA" id="ARBA00071957"/>
    </source>
</evidence>